<gene>
    <name evidence="1" type="ORF">EZS28_030279</name>
</gene>
<dbReference type="Gene3D" id="3.40.50.300">
    <property type="entry name" value="P-loop containing nucleotide triphosphate hydrolases"/>
    <property type="match status" value="1"/>
</dbReference>
<organism evidence="1 2">
    <name type="scientific">Streblomastix strix</name>
    <dbReference type="NCBI Taxonomy" id="222440"/>
    <lineage>
        <taxon>Eukaryota</taxon>
        <taxon>Metamonada</taxon>
        <taxon>Preaxostyla</taxon>
        <taxon>Oxymonadida</taxon>
        <taxon>Streblomastigidae</taxon>
        <taxon>Streblomastix</taxon>
    </lineage>
</organism>
<feature type="non-terminal residue" evidence="1">
    <location>
        <position position="156"/>
    </location>
</feature>
<dbReference type="AlphaFoldDB" id="A0A5J4UWQ9"/>
<evidence type="ECO:0000313" key="2">
    <source>
        <dbReference type="Proteomes" id="UP000324800"/>
    </source>
</evidence>
<dbReference type="Proteomes" id="UP000324800">
    <property type="component" value="Unassembled WGS sequence"/>
</dbReference>
<comment type="caution">
    <text evidence="1">The sequence shown here is derived from an EMBL/GenBank/DDBJ whole genome shotgun (WGS) entry which is preliminary data.</text>
</comment>
<dbReference type="OrthoDB" id="10677733at2759"/>
<dbReference type="InterPro" id="IPR027417">
    <property type="entry name" value="P-loop_NTPase"/>
</dbReference>
<proteinExistence type="predicted"/>
<reference evidence="1 2" key="1">
    <citation type="submission" date="2019-03" db="EMBL/GenBank/DDBJ databases">
        <title>Single cell metagenomics reveals metabolic interactions within the superorganism composed of flagellate Streblomastix strix and complex community of Bacteroidetes bacteria on its surface.</title>
        <authorList>
            <person name="Treitli S.C."/>
            <person name="Kolisko M."/>
            <person name="Husnik F."/>
            <person name="Keeling P."/>
            <person name="Hampl V."/>
        </authorList>
    </citation>
    <scope>NUCLEOTIDE SEQUENCE [LARGE SCALE GENOMIC DNA]</scope>
    <source>
        <strain evidence="1">ST1C</strain>
    </source>
</reference>
<accession>A0A5J4UWQ9</accession>
<dbReference type="EMBL" id="SNRW01012157">
    <property type="protein sequence ID" value="KAA6374195.1"/>
    <property type="molecule type" value="Genomic_DNA"/>
</dbReference>
<protein>
    <recommendedName>
        <fullName evidence="3">Guanylate-binding protein N-terminal domain-containing protein</fullName>
    </recommendedName>
</protein>
<name>A0A5J4UWQ9_9EUKA</name>
<evidence type="ECO:0000313" key="1">
    <source>
        <dbReference type="EMBL" id="KAA6374195.1"/>
    </source>
</evidence>
<evidence type="ECO:0008006" key="3">
    <source>
        <dbReference type="Google" id="ProtNLM"/>
    </source>
</evidence>
<dbReference type="SUPFAM" id="SSF52540">
    <property type="entry name" value="P-loop containing nucleoside triphosphate hydrolases"/>
    <property type="match status" value="1"/>
</dbReference>
<sequence>MAKLFVLLEKRGSGFIVTDEAMQMLLSVPNVVLVIFTSPIRSGKSTCINYLVTGDTTSYYINHPMKVDAGIYSVTKDFNTYGPVPLSTLNTNFGISNISGISADVNIFFVDSEGTEDLKQPKQDVIMGIMSLLPVACVCVYISTGQVQEQTLPEIA</sequence>